<dbReference type="OMA" id="ICVTLIY"/>
<feature type="region of interest" description="Disordered" evidence="1">
    <location>
        <begin position="719"/>
        <end position="866"/>
    </location>
</feature>
<feature type="compositionally biased region" description="Basic residues" evidence="1">
    <location>
        <begin position="1703"/>
        <end position="1712"/>
    </location>
</feature>
<feature type="compositionally biased region" description="Polar residues" evidence="1">
    <location>
        <begin position="719"/>
        <end position="740"/>
    </location>
</feature>
<feature type="compositionally biased region" description="Polar residues" evidence="1">
    <location>
        <begin position="1582"/>
        <end position="1604"/>
    </location>
</feature>
<dbReference type="InterPro" id="IPR051144">
    <property type="entry name" value="Formin_homology_domain"/>
</dbReference>
<evidence type="ECO:0000313" key="2">
    <source>
        <dbReference type="EMBL" id="KPA85749.1"/>
    </source>
</evidence>
<feature type="compositionally biased region" description="Polar residues" evidence="1">
    <location>
        <begin position="965"/>
        <end position="977"/>
    </location>
</feature>
<feature type="region of interest" description="Disordered" evidence="1">
    <location>
        <begin position="1404"/>
        <end position="1487"/>
    </location>
</feature>
<feature type="region of interest" description="Disordered" evidence="1">
    <location>
        <begin position="466"/>
        <end position="622"/>
    </location>
</feature>
<dbReference type="PANTHER" id="PTHR45733">
    <property type="entry name" value="FORMIN-J"/>
    <property type="match status" value="1"/>
</dbReference>
<dbReference type="GeneID" id="26900408"/>
<dbReference type="Gene3D" id="3.30.40.10">
    <property type="entry name" value="Zinc/RING finger domain, C3HC4 (zinc finger)"/>
    <property type="match status" value="1"/>
</dbReference>
<proteinExistence type="predicted"/>
<feature type="region of interest" description="Disordered" evidence="1">
    <location>
        <begin position="895"/>
        <end position="1024"/>
    </location>
</feature>
<sequence>MAFETLINTITLVCLVLLGLWIVAHIVQAVGLLCMRRAYRLHSKNVFTISFVPLQTRLFHELAVPQFLASEAIQRGDVPPAPRVLQRSGDVAEYGNPGVAPSVTPPMSSSTPSSLINSVLTGSPLSTLSSTEDSKVLKLRKKGTKAAESREVVQSQAEVNKPVAVAVPLPPAALESADAASPSWWTPKLEGQDLVLGLQLPWQLQSSAPHSLSARLEKELNGAASLTSTSKRTGRSPSPAANQRGIDGGRSSRNSSRPGAGSSTPLGSSRRQPTVSLQLKQYRLTSDALLSMTAPLSGSVCAPSSNLRDAARLDLQRNGRDFHHHYYRQHRREDDTAANGSPELRAAIDAQLATAPMQIRVQTMTAASVPRPVRSSYAVNAGGGSAMEERAGPLDFDAIRYAYIRYHQRLLEVAVAEQTAMAHRGKYDRKSAKRAQRIAAVLMQYLQYIHDDDGDEDATVMEDSFEVEGSGHEDGSNSPGSSNSTSRLDGGRSSTVNRGRGVLTGTGVFSMRRRGNQSPWVPLLEDGRDDLGGVRHLESSPAAASPPRKQPSQSFSQPAASRRPSLAAAQVSAKNSKGGIVSADARSPPQPSPSLSPAIVVAPPPPPPTAQESRRSTRKRREAAQEIADSAVDALEALVERVRQAQTLRPRYQALLLTVNFRAERFIVRRGASGLPTWTALSVPHASMKAGAGASSSPFHGVDGGGEVAGSRQLSSFSFNNHSKTSFGQPRSRSLNTRESGSGVYDLARSDSATSVSNSGEFAPESSRTSAVDGRTERREGSRGKTSPFSSDQSTHVPIQANSNADETDATAALEYDVGTTQDTSRSSKRSVTDPSSPVKTSQDLQTLSRSSSPTPSADAAKVPPLSAGSFASITPLGSTSANDAATEFLRASRRLKPDPGSQQLGVEYSHSHSANGPTKRNSSFREGIKEDSVEIQGLPIENDRQRRAAEPVSLPHCDSKGQPERSTLLRQDTCSGYSDGGMLHAPSLPPADASLNNNKPQHQQSPSMSMDATGTASSALPGPRETDLRVAYIIGADRATLLRSLTLDATQTFAAGTQNFLCFFTHEDEQRARRRHLEQMDRQCRLELQRRLSERTHALADGQDGGPSPSEERHGSSDAHANASRSSFVQAPPAVVSVLPSRSASGLGSGSLRYTRAAGWHTVGLGGSGAAYSDSAAFGEENDSVSRRDRYAPSLSQHSLHSLASDSATFTTPPPRPASTSGAGEAAVVVHANPQQSKKLDGSVLNASDTIAPHSLEVSLHSPDDGAGVSGQQRGDATEKAVAHVFQTAASLTSSALSANASTLSTPLQAGGTVVGVGVSLPENGGDAVTAGVQSAPNNRSCHEETGKHPATTEAEELLSLISTDDAFAHSLHSVGSVAEQLTDLNAVSTPLHSPLRVEISAAPASAESATASKAPVAEADKSDNAVLPPPPSQENAGAAKQAKELNGSANSRVANKAEGWNKKDVKKPNALPSENAKVKGKGKKAEKAAVTSAVAAAGSATPKEIPIPASATSTLLTLPILDLPDTIGDHDVRGYYAAIGITLPEQVFLLRDAPTDLELYSSTSAGVPHGGGGGGRRQRSATPTRRASKSLARTRSASSFAPLQSAAVPQATVKGTSLPQRCGVARVLEGQVEVAELSLDVLNRQLGPFIPQKEPVVDTRSNSSVDDGSGSDDDDDDNSRDEASSSSYSSSSSEALDNDKYRHRRSKKRQQRQEKKMTRAEVAFTREERDARQSPRNTRRDGKGRTDDRSTQRPRAARRTQSRRDAKNSAATSPNRAKRRRRRQRKQQRRIAVWRRRLLRKQAASNRAGYSPVSVAALFFTAPPPLPRALLQRFEAQRTVYEHAALPLPSWALGSLVSDENLSTTTAPRHMADHSAGEPQQPQQQQRASICVTLIYTSTAEQVTQTLLVAREIAASAAFTRKAALSSSLENSLIFNGNHSSSSNRVGPRRGSWVDGLRDWQQNENRLGSSANRFGGNYDENRSLPKGASSMNTSPPSPIDSIHTRGRTRGPDSFASSLTALPPPPAVSGSATAEKRSQREKSGRGDEQMSENRPEGSRVEDRAAVAISTATDVESQPLPPLLLLAESADSFMRYADDAAPPPHARSKTAEGVAHQATSVFMDAGNGSSNFDARRFGREETMCFEDDMVAAGNASNSSRAYRTSALGGAKPGDDAVYSTEFDNSLKGARRLTTAADGVVDVLRDSASFPDGVPISLSLAYVRIGDDLYAVTEVIDRTFLQYREERVIHPSAKHTAVEGDVASYSDSGEDVESRNGASSLFNTSFSSDTPFSTLDAALEAIQNQHEATARQQRRRMHHRRRAVSTMNFGDLSYSLAGPAPVRPGTRRQEVHMCWRCLSAEAAVIFLPCGHYAVCEDCAEVLADCCVCKTPILSSVVLLERKKAQRTASTPKQHQPPPQQSEQR</sequence>
<feature type="compositionally biased region" description="Low complexity" evidence="1">
    <location>
        <begin position="1686"/>
        <end position="1697"/>
    </location>
</feature>
<dbReference type="VEuPathDB" id="TriTrypDB:LpyrH10_01_1100"/>
<reference evidence="2 3" key="1">
    <citation type="submission" date="2015-07" db="EMBL/GenBank/DDBJ databases">
        <title>High-quality genome of monoxenous trypanosomatid Leptomonas pyrrhocoris.</title>
        <authorList>
            <person name="Flegontov P."/>
            <person name="Butenko A."/>
            <person name="Firsov S."/>
            <person name="Vlcek C."/>
            <person name="Logacheva M.D."/>
            <person name="Field M."/>
            <person name="Filatov D."/>
            <person name="Flegontova O."/>
            <person name="Gerasimov E."/>
            <person name="Jackson A.P."/>
            <person name="Kelly S."/>
            <person name="Opperdoes F."/>
            <person name="O'Reilly A."/>
            <person name="Votypka J."/>
            <person name="Yurchenko V."/>
            <person name="Lukes J."/>
        </authorList>
    </citation>
    <scope>NUCLEOTIDE SEQUENCE [LARGE SCALE GENOMIC DNA]</scope>
    <source>
        <strain evidence="2">H10</strain>
    </source>
</reference>
<feature type="region of interest" description="Disordered" evidence="1">
    <location>
        <begin position="1258"/>
        <end position="1280"/>
    </location>
</feature>
<feature type="compositionally biased region" description="Polar residues" evidence="1">
    <location>
        <begin position="833"/>
        <end position="856"/>
    </location>
</feature>
<dbReference type="Pfam" id="PF13920">
    <property type="entry name" value="zf-C3HC4_3"/>
    <property type="match status" value="1"/>
</dbReference>
<feature type="compositionally biased region" description="Polar residues" evidence="1">
    <location>
        <begin position="912"/>
        <end position="922"/>
    </location>
</feature>
<feature type="region of interest" description="Disordered" evidence="1">
    <location>
        <begin position="1563"/>
        <end position="1614"/>
    </location>
</feature>
<feature type="region of interest" description="Disordered" evidence="1">
    <location>
        <begin position="223"/>
        <end position="273"/>
    </location>
</feature>
<feature type="region of interest" description="Disordered" evidence="1">
    <location>
        <begin position="2403"/>
        <end position="2423"/>
    </location>
</feature>
<feature type="region of interest" description="Disordered" evidence="1">
    <location>
        <begin position="1966"/>
        <end position="2063"/>
    </location>
</feature>
<feature type="region of interest" description="Disordered" evidence="1">
    <location>
        <begin position="1206"/>
        <end position="1226"/>
    </location>
</feature>
<feature type="compositionally biased region" description="Polar residues" evidence="1">
    <location>
        <begin position="995"/>
        <end position="1019"/>
    </location>
</feature>
<protein>
    <submittedName>
        <fullName evidence="2">Uncharacterized protein</fullName>
    </submittedName>
</protein>
<evidence type="ECO:0000256" key="1">
    <source>
        <dbReference type="SAM" id="MobiDB-lite"/>
    </source>
</evidence>
<comment type="caution">
    <text evidence="2">The sequence shown here is derived from an EMBL/GenBank/DDBJ whole genome shotgun (WGS) entry which is preliminary data.</text>
</comment>
<feature type="compositionally biased region" description="Polar residues" evidence="1">
    <location>
        <begin position="784"/>
        <end position="805"/>
    </location>
</feature>
<gene>
    <name evidence="2" type="ORF">ABB37_00110</name>
</gene>
<feature type="compositionally biased region" description="Basic and acidic residues" evidence="1">
    <location>
        <begin position="525"/>
        <end position="538"/>
    </location>
</feature>
<dbReference type="RefSeq" id="XP_015664188.1">
    <property type="nucleotide sequence ID" value="XM_015796180.1"/>
</dbReference>
<dbReference type="Proteomes" id="UP000037923">
    <property type="component" value="Unassembled WGS sequence"/>
</dbReference>
<feature type="compositionally biased region" description="Polar residues" evidence="1">
    <location>
        <begin position="264"/>
        <end position="273"/>
    </location>
</feature>
<feature type="compositionally biased region" description="Low complexity" evidence="1">
    <location>
        <begin position="249"/>
        <end position="263"/>
    </location>
</feature>
<keyword evidence="3" id="KW-1185">Reference proteome</keyword>
<evidence type="ECO:0000313" key="3">
    <source>
        <dbReference type="Proteomes" id="UP000037923"/>
    </source>
</evidence>
<feature type="compositionally biased region" description="Polar residues" evidence="1">
    <location>
        <begin position="224"/>
        <end position="241"/>
    </location>
</feature>
<feature type="compositionally biased region" description="Acidic residues" evidence="1">
    <location>
        <begin position="1671"/>
        <end position="1681"/>
    </location>
</feature>
<organism evidence="2 3">
    <name type="scientific">Leptomonas pyrrhocoris</name>
    <name type="common">Firebug parasite</name>
    <dbReference type="NCBI Taxonomy" id="157538"/>
    <lineage>
        <taxon>Eukaryota</taxon>
        <taxon>Discoba</taxon>
        <taxon>Euglenozoa</taxon>
        <taxon>Kinetoplastea</taxon>
        <taxon>Metakinetoplastina</taxon>
        <taxon>Trypanosomatida</taxon>
        <taxon>Trypanosomatidae</taxon>
        <taxon>Leishmaniinae</taxon>
        <taxon>Leptomonas</taxon>
    </lineage>
</organism>
<feature type="compositionally biased region" description="Basic and acidic residues" evidence="1">
    <location>
        <begin position="774"/>
        <end position="783"/>
    </location>
</feature>
<feature type="compositionally biased region" description="Low complexity" evidence="1">
    <location>
        <begin position="1404"/>
        <end position="1416"/>
    </location>
</feature>
<feature type="compositionally biased region" description="Basic residues" evidence="1">
    <location>
        <begin position="1778"/>
        <end position="1797"/>
    </location>
</feature>
<name>A0A0M9G9Z0_LEPPY</name>
<dbReference type="OrthoDB" id="10251804at2759"/>
<accession>A0A0M9G9Z0</accession>
<feature type="region of interest" description="Disordered" evidence="1">
    <location>
        <begin position="1655"/>
        <end position="1797"/>
    </location>
</feature>
<feature type="compositionally biased region" description="Low complexity" evidence="1">
    <location>
        <begin position="550"/>
        <end position="570"/>
    </location>
</feature>
<feature type="compositionally biased region" description="Polar residues" evidence="1">
    <location>
        <begin position="751"/>
        <end position="770"/>
    </location>
</feature>
<feature type="compositionally biased region" description="Basic and acidic residues" evidence="1">
    <location>
        <begin position="1713"/>
        <end position="1753"/>
    </location>
</feature>
<dbReference type="EMBL" id="LGTL01000001">
    <property type="protein sequence ID" value="KPA85749.1"/>
    <property type="molecule type" value="Genomic_DNA"/>
</dbReference>
<feature type="compositionally biased region" description="Low complexity" evidence="1">
    <location>
        <begin position="476"/>
        <end position="486"/>
    </location>
</feature>
<dbReference type="InterPro" id="IPR013083">
    <property type="entry name" value="Znf_RING/FYVE/PHD"/>
</dbReference>
<feature type="region of interest" description="Disordered" evidence="1">
    <location>
        <begin position="1098"/>
        <end position="1127"/>
    </location>
</feature>
<feature type="compositionally biased region" description="Pro residues" evidence="1">
    <location>
        <begin position="2413"/>
        <end position="2423"/>
    </location>
</feature>
<feature type="compositionally biased region" description="Basic and acidic residues" evidence="1">
    <location>
        <begin position="2035"/>
        <end position="2063"/>
    </location>
</feature>